<dbReference type="InterPro" id="IPR036625">
    <property type="entry name" value="E3-bd_dom_sf"/>
</dbReference>
<organism evidence="5 6">
    <name type="scientific">Pseudonocardia broussonetiae</name>
    <dbReference type="NCBI Taxonomy" id="2736640"/>
    <lineage>
        <taxon>Bacteria</taxon>
        <taxon>Bacillati</taxon>
        <taxon>Actinomycetota</taxon>
        <taxon>Actinomycetes</taxon>
        <taxon>Pseudonocardiales</taxon>
        <taxon>Pseudonocardiaceae</taxon>
        <taxon>Pseudonocardia</taxon>
    </lineage>
</organism>
<dbReference type="Pfam" id="PF23359">
    <property type="entry name" value="Lsr2_DNA-bd"/>
    <property type="match status" value="1"/>
</dbReference>
<evidence type="ECO:0000259" key="4">
    <source>
        <dbReference type="Pfam" id="PF23359"/>
    </source>
</evidence>
<feature type="compositionally biased region" description="Basic residues" evidence="2">
    <location>
        <begin position="57"/>
        <end position="68"/>
    </location>
</feature>
<dbReference type="Gene3D" id="4.10.320.10">
    <property type="entry name" value="E3-binding domain"/>
    <property type="match status" value="1"/>
</dbReference>
<keyword evidence="6" id="KW-1185">Reference proteome</keyword>
<evidence type="ECO:0000259" key="3">
    <source>
        <dbReference type="Pfam" id="PF11774"/>
    </source>
</evidence>
<dbReference type="Proteomes" id="UP000505377">
    <property type="component" value="Chromosome"/>
</dbReference>
<evidence type="ECO:0000256" key="2">
    <source>
        <dbReference type="SAM" id="MobiDB-lite"/>
    </source>
</evidence>
<dbReference type="GO" id="GO:0003677">
    <property type="term" value="F:DNA binding"/>
    <property type="evidence" value="ECO:0007669"/>
    <property type="project" value="UniProtKB-KW"/>
</dbReference>
<reference evidence="5 6" key="1">
    <citation type="submission" date="2020-05" db="EMBL/GenBank/DDBJ databases">
        <authorList>
            <person name="Mo P."/>
        </authorList>
    </citation>
    <scope>NUCLEOTIDE SEQUENCE [LARGE SCALE GENOMIC DNA]</scope>
    <source>
        <strain evidence="5 6">Gen01</strain>
    </source>
</reference>
<feature type="domain" description="Lsr2 DNA-binding" evidence="4">
    <location>
        <begin position="77"/>
        <end position="110"/>
    </location>
</feature>
<accession>A0A6M6JRJ6</accession>
<feature type="region of interest" description="Disordered" evidence="2">
    <location>
        <begin position="57"/>
        <end position="79"/>
    </location>
</feature>
<evidence type="ECO:0000313" key="5">
    <source>
        <dbReference type="EMBL" id="QJY49029.1"/>
    </source>
</evidence>
<dbReference type="RefSeq" id="WP_172163890.1">
    <property type="nucleotide sequence ID" value="NZ_CP053564.1"/>
</dbReference>
<feature type="domain" description="Lsr2 dimerization" evidence="3">
    <location>
        <begin position="1"/>
        <end position="58"/>
    </location>
</feature>
<evidence type="ECO:0000256" key="1">
    <source>
        <dbReference type="ARBA" id="ARBA00023125"/>
    </source>
</evidence>
<dbReference type="GO" id="GO:0016746">
    <property type="term" value="F:acyltransferase activity"/>
    <property type="evidence" value="ECO:0007669"/>
    <property type="project" value="InterPro"/>
</dbReference>
<dbReference type="EMBL" id="CP053564">
    <property type="protein sequence ID" value="QJY49029.1"/>
    <property type="molecule type" value="Genomic_DNA"/>
</dbReference>
<evidence type="ECO:0000313" key="6">
    <source>
        <dbReference type="Proteomes" id="UP000505377"/>
    </source>
</evidence>
<keyword evidence="1" id="KW-0238">DNA-binding</keyword>
<dbReference type="Gene3D" id="3.30.60.230">
    <property type="entry name" value="Lsr2, dimerization domain"/>
    <property type="match status" value="1"/>
</dbReference>
<name>A0A6M6JRJ6_9PSEU</name>
<dbReference type="InterPro" id="IPR024412">
    <property type="entry name" value="Lsr2_dim_dom"/>
</dbReference>
<gene>
    <name evidence="5" type="ORF">HOP40_27315</name>
</gene>
<proteinExistence type="predicted"/>
<dbReference type="AlphaFoldDB" id="A0A6M6JRJ6"/>
<dbReference type="InterPro" id="IPR055370">
    <property type="entry name" value="Lsr2_DNA-bd"/>
</dbReference>
<dbReference type="KEGG" id="pbro:HOP40_27315"/>
<feature type="region of interest" description="Disordered" evidence="2">
    <location>
        <begin position="112"/>
        <end position="148"/>
    </location>
</feature>
<dbReference type="Pfam" id="PF11774">
    <property type="entry name" value="Lsr2"/>
    <property type="match status" value="1"/>
</dbReference>
<dbReference type="InterPro" id="IPR042261">
    <property type="entry name" value="Lsr2-like_dimerization"/>
</dbReference>
<protein>
    <submittedName>
        <fullName evidence="5">Lsr2 family protein</fullName>
    </submittedName>
</protein>
<sequence>MAKHLVETLVDDLDGTEADETVSFGIDGRQFEIDLSAEHASELRDLFAPFVRAARRAGGRSAQKRSHRANSNATGKSKEKNAIIRAWAMQNGFSVWERGRLPSAVLTAYENRDNAAADQPESASAELPTLITEEKSKRRNRSRATIDA</sequence>